<proteinExistence type="predicted"/>
<accession>A0A6S6PS82</accession>
<protein>
    <submittedName>
        <fullName evidence="1">Uncharacterized protein</fullName>
    </submittedName>
</protein>
<dbReference type="Proteomes" id="UP000515220">
    <property type="component" value="Chromosome"/>
</dbReference>
<gene>
    <name evidence="1" type="ORF">AAJCM20276_26080</name>
</gene>
<dbReference type="AlphaFoldDB" id="A0A6S6PS82"/>
<organism evidence="1 2">
    <name type="scientific">Acetobacter aceti</name>
    <dbReference type="NCBI Taxonomy" id="435"/>
    <lineage>
        <taxon>Bacteria</taxon>
        <taxon>Pseudomonadati</taxon>
        <taxon>Pseudomonadota</taxon>
        <taxon>Alphaproteobacteria</taxon>
        <taxon>Acetobacterales</taxon>
        <taxon>Acetobacteraceae</taxon>
        <taxon>Acetobacter</taxon>
        <taxon>Acetobacter subgen. Acetobacter</taxon>
    </lineage>
</organism>
<evidence type="ECO:0000313" key="1">
    <source>
        <dbReference type="EMBL" id="BCI67984.1"/>
    </source>
</evidence>
<reference evidence="1 2" key="1">
    <citation type="submission" date="2020-07" db="EMBL/GenBank/DDBJ databases">
        <title>Complete Genome Sequence of an acetic acid bacterium, Acetobacter aceti JCM20276.</title>
        <authorList>
            <person name="Hirose Y."/>
            <person name="Mihara H."/>
        </authorList>
    </citation>
    <scope>NUCLEOTIDE SEQUENCE [LARGE SCALE GENOMIC DNA]</scope>
    <source>
        <strain evidence="1 2">JCM20276</strain>
    </source>
</reference>
<name>A0A6S6PS82_ACEAC</name>
<sequence>MFYDAFRSRPVIWHGLEGRCLASPFAELIVERYGPVFRLGQALADRFLMHYWQMSEGFGQMTGFVLYAREVAGWRDW</sequence>
<evidence type="ECO:0000313" key="2">
    <source>
        <dbReference type="Proteomes" id="UP000515220"/>
    </source>
</evidence>
<dbReference type="EMBL" id="AP023326">
    <property type="protein sequence ID" value="BCI67984.1"/>
    <property type="molecule type" value="Genomic_DNA"/>
</dbReference>